<dbReference type="EMBL" id="CM046395">
    <property type="protein sequence ID" value="KAI8541476.1"/>
    <property type="molecule type" value="Genomic_DNA"/>
</dbReference>
<keyword evidence="2" id="KW-1185">Reference proteome</keyword>
<sequence length="248" mass="28145">MEEAAVSFSPSFNFYSSNGFAEKTTEVPDGMNPSETWTDVDDDFEFAWLSSDYDVTADEILREGQIRQIFPIFNRDLLTRNDIRDQTDGVKPTELTLRLLLEKSVVDDELDSVPAGTYCVWRPKVVEKSPSRCKKSNSTGTTASKQWKLRDLLHRRSNSEGGKEDSFVFLTPKHGEQKADQIQGTVEAQKKAGKANAKKVSAHEAFYVRNRAWKQGEKRKSYLPYRRDLVGFGFFANANAYGKAFTPF</sequence>
<evidence type="ECO:0000313" key="1">
    <source>
        <dbReference type="EMBL" id="KAI8541476.1"/>
    </source>
</evidence>
<gene>
    <name evidence="1" type="ORF">RHMOL_Rhmol08G0063900</name>
</gene>
<dbReference type="Proteomes" id="UP001062846">
    <property type="component" value="Chromosome 8"/>
</dbReference>
<comment type="caution">
    <text evidence="1">The sequence shown here is derived from an EMBL/GenBank/DDBJ whole genome shotgun (WGS) entry which is preliminary data.</text>
</comment>
<protein>
    <submittedName>
        <fullName evidence="1">Uncharacterized protein</fullName>
    </submittedName>
</protein>
<accession>A0ACC0MLL2</accession>
<proteinExistence type="predicted"/>
<evidence type="ECO:0000313" key="2">
    <source>
        <dbReference type="Proteomes" id="UP001062846"/>
    </source>
</evidence>
<organism evidence="1 2">
    <name type="scientific">Rhododendron molle</name>
    <name type="common">Chinese azalea</name>
    <name type="synonym">Azalea mollis</name>
    <dbReference type="NCBI Taxonomy" id="49168"/>
    <lineage>
        <taxon>Eukaryota</taxon>
        <taxon>Viridiplantae</taxon>
        <taxon>Streptophyta</taxon>
        <taxon>Embryophyta</taxon>
        <taxon>Tracheophyta</taxon>
        <taxon>Spermatophyta</taxon>
        <taxon>Magnoliopsida</taxon>
        <taxon>eudicotyledons</taxon>
        <taxon>Gunneridae</taxon>
        <taxon>Pentapetalae</taxon>
        <taxon>asterids</taxon>
        <taxon>Ericales</taxon>
        <taxon>Ericaceae</taxon>
        <taxon>Ericoideae</taxon>
        <taxon>Rhodoreae</taxon>
        <taxon>Rhododendron</taxon>
    </lineage>
</organism>
<reference evidence="1" key="1">
    <citation type="submission" date="2022-02" db="EMBL/GenBank/DDBJ databases">
        <title>Plant Genome Project.</title>
        <authorList>
            <person name="Zhang R.-G."/>
        </authorList>
    </citation>
    <scope>NUCLEOTIDE SEQUENCE</scope>
    <source>
        <strain evidence="1">AT1</strain>
    </source>
</reference>
<name>A0ACC0MLL2_RHOML</name>